<reference evidence="2 3" key="1">
    <citation type="submission" date="2013-04" db="EMBL/GenBank/DDBJ databases">
        <title>Draft genome of the heavy metal tolerant bacterium Lysinibacillus sphaericus strain OT4b.31.</title>
        <authorList>
            <person name="Pena-Montenegro T.D."/>
            <person name="Dussan J."/>
        </authorList>
    </citation>
    <scope>NUCLEOTIDE SEQUENCE [LARGE SCALE GENOMIC DNA]</scope>
    <source>
        <strain evidence="2 3">OT4b.31</strain>
    </source>
</reference>
<dbReference type="AlphaFoldDB" id="R7ZEE7"/>
<dbReference type="PATRIC" id="fig|1285586.5.peg.2548"/>
<proteinExistence type="predicted"/>
<accession>R7ZEE7</accession>
<sequence length="319" mass="34851">MKKKIILYGVVASTLLGGGTFTNTASAAENQEIMGSNIGVVPSNVQAAEQSQNKNSAYQDIDERVKKMLISAAGPGTVLRNHDIKDAELNGSNIEGSIIENSQLLTVGENILENTLGHEVTLYTSGYEHGFKETTSTTNTSGWTFGYNYNASLSVMMLTASHSFSVDYNMSTSNTTEKSEDRKFIIPPQGFSVPAGKKYKVEYVFEKITISGKNKINADLYGDATYTFNNQPMSPQLLYSALNFASDKQGFEPVIRNNAVGNDRFGIRATGVGQFSTEFGTRLYAKITDITNSKKPVMLETKTIPVEFETLSADTKIIE</sequence>
<dbReference type="RefSeq" id="WP_010859436.1">
    <property type="nucleotide sequence ID" value="NZ_KB933398.1"/>
</dbReference>
<dbReference type="Pfam" id="PF03318">
    <property type="entry name" value="ETX_MTX2"/>
    <property type="match status" value="1"/>
</dbReference>
<feature type="chain" id="PRO_5004450702" evidence="1">
    <location>
        <begin position="28"/>
        <end position="319"/>
    </location>
</feature>
<dbReference type="eggNOG" id="ENOG5033EQM">
    <property type="taxonomic scope" value="Bacteria"/>
</dbReference>
<dbReference type="Gene3D" id="2.170.15.10">
    <property type="entry name" value="Proaerolysin, chain A, domain 3"/>
    <property type="match status" value="1"/>
</dbReference>
<dbReference type="TCDB" id="1.C.5.2.3">
    <property type="family name" value="the channel-forming Epsilon-toxin (Epsilon-toxin) family"/>
</dbReference>
<dbReference type="EMBL" id="AQPX01000018">
    <property type="protein sequence ID" value="EON72391.1"/>
    <property type="molecule type" value="Genomic_DNA"/>
</dbReference>
<comment type="caution">
    <text evidence="2">The sequence shown here is derived from an EMBL/GenBank/DDBJ whole genome shotgun (WGS) entry which is preliminary data.</text>
</comment>
<dbReference type="OrthoDB" id="2973277at2"/>
<feature type="signal peptide" evidence="1">
    <location>
        <begin position="1"/>
        <end position="27"/>
    </location>
</feature>
<gene>
    <name evidence="2" type="ORF">H131_12498</name>
</gene>
<evidence type="ECO:0000313" key="3">
    <source>
        <dbReference type="Proteomes" id="UP000013911"/>
    </source>
</evidence>
<dbReference type="SUPFAM" id="SSF56973">
    <property type="entry name" value="Aerolisin/ETX pore-forming domain"/>
    <property type="match status" value="1"/>
</dbReference>
<organism evidence="2 3">
    <name type="scientific">Lysinibacillus sphaericus OT4b.31</name>
    <dbReference type="NCBI Taxonomy" id="1285586"/>
    <lineage>
        <taxon>Bacteria</taxon>
        <taxon>Bacillati</taxon>
        <taxon>Bacillota</taxon>
        <taxon>Bacilli</taxon>
        <taxon>Bacillales</taxon>
        <taxon>Bacillaceae</taxon>
        <taxon>Lysinibacillus</taxon>
    </lineage>
</organism>
<protein>
    <submittedName>
        <fullName evidence="2">Sip1A</fullName>
    </submittedName>
</protein>
<name>R7ZEE7_LYSSH</name>
<dbReference type="HOGENOM" id="CLU_854301_0_0_9"/>
<evidence type="ECO:0000313" key="2">
    <source>
        <dbReference type="EMBL" id="EON72391.1"/>
    </source>
</evidence>
<dbReference type="Proteomes" id="UP000013911">
    <property type="component" value="Unassembled WGS sequence"/>
</dbReference>
<dbReference type="CDD" id="cd20223">
    <property type="entry name" value="PFM_epsilon-toxin-like"/>
    <property type="match status" value="1"/>
</dbReference>
<dbReference type="InterPro" id="IPR004991">
    <property type="entry name" value="Aerolysin-like"/>
</dbReference>
<evidence type="ECO:0000256" key="1">
    <source>
        <dbReference type="SAM" id="SignalP"/>
    </source>
</evidence>
<keyword evidence="1" id="KW-0732">Signal</keyword>